<name>Q6ZFY1_ORYSJ</name>
<reference evidence="2" key="1">
    <citation type="submission" date="2001-08" db="EMBL/GenBank/DDBJ databases">
        <title>Oryza sativa nipponbare(GA3) genomic DNA, chromosome 2, BAC clone:OJ1038_A06.</title>
        <authorList>
            <person name="Sasaki T."/>
            <person name="Matsumoto T."/>
            <person name="Yamamoto K."/>
        </authorList>
    </citation>
    <scope>NUCLEOTIDE SEQUENCE</scope>
</reference>
<gene>
    <name evidence="2" type="ORF">OJ1038_A06.14</name>
    <name evidence="3" type="ORF">OJ1311_H06.24</name>
</gene>
<organism evidence="3 4">
    <name type="scientific">Oryza sativa subsp. japonica</name>
    <name type="common">Rice</name>
    <dbReference type="NCBI Taxonomy" id="39947"/>
    <lineage>
        <taxon>Eukaryota</taxon>
        <taxon>Viridiplantae</taxon>
        <taxon>Streptophyta</taxon>
        <taxon>Embryophyta</taxon>
        <taxon>Tracheophyta</taxon>
        <taxon>Spermatophyta</taxon>
        <taxon>Magnoliopsida</taxon>
        <taxon>Liliopsida</taxon>
        <taxon>Poales</taxon>
        <taxon>Poaceae</taxon>
        <taxon>BOP clade</taxon>
        <taxon>Oryzoideae</taxon>
        <taxon>Oryzeae</taxon>
        <taxon>Oryzinae</taxon>
        <taxon>Oryza</taxon>
        <taxon>Oryza sativa</taxon>
    </lineage>
</organism>
<evidence type="ECO:0000313" key="3">
    <source>
        <dbReference type="EMBL" id="BAD07774.1"/>
    </source>
</evidence>
<feature type="compositionally biased region" description="Basic and acidic residues" evidence="1">
    <location>
        <begin position="1"/>
        <end position="14"/>
    </location>
</feature>
<feature type="region of interest" description="Disordered" evidence="1">
    <location>
        <begin position="180"/>
        <end position="281"/>
    </location>
</feature>
<proteinExistence type="predicted"/>
<evidence type="ECO:0000256" key="1">
    <source>
        <dbReference type="SAM" id="MobiDB-lite"/>
    </source>
</evidence>
<sequence>MVKKDKGVVDHNDGGEAESESGIVVPPHKCSNFSLAVMLTARQVCPVVEGHDAAGSASLTELGPPELVRRGDDDEPSKFPWNQSSSKGWGGSKDNVNLPSSFLLHLLEPYRAPASPSSSSSPVAAPLQKNISCIQPSVRPELFAIAALSLTGRHRRRHHQLPTAVLHTCLTVGLTRTRLATHEEKEGRGGGGDRPSPIATELRVPSDSDFAGYDFDEPCTQHATKPQYPGEFSSLGPPVESSSHTSCRRIVDSSSSNSNLARQPGFRFPSPAYKSSGPGTS</sequence>
<reference evidence="3" key="2">
    <citation type="submission" date="2001-09" db="EMBL/GenBank/DDBJ databases">
        <title>Oryza sativa nipponbare(GA3) genomic DNA, chromosome 2, BAC clone:OJ1311_H06.</title>
        <authorList>
            <person name="Sasaki T."/>
            <person name="Matsumoto T."/>
            <person name="Yamamoto K."/>
        </authorList>
    </citation>
    <scope>NUCLEOTIDE SEQUENCE</scope>
</reference>
<evidence type="ECO:0000313" key="4">
    <source>
        <dbReference type="Proteomes" id="UP000000763"/>
    </source>
</evidence>
<protein>
    <submittedName>
        <fullName evidence="3">Uncharacterized protein</fullName>
    </submittedName>
</protein>
<feature type="compositionally biased region" description="Polar residues" evidence="1">
    <location>
        <begin position="252"/>
        <end position="261"/>
    </location>
</feature>
<dbReference type="EMBL" id="AP003983">
    <property type="protein sequence ID" value="BAD07492.1"/>
    <property type="molecule type" value="Genomic_DNA"/>
</dbReference>
<accession>Q6ZFY1</accession>
<dbReference type="Proteomes" id="UP000000763">
    <property type="component" value="Chromosome 2"/>
</dbReference>
<feature type="region of interest" description="Disordered" evidence="1">
    <location>
        <begin position="1"/>
        <end position="22"/>
    </location>
</feature>
<reference evidence="4" key="4">
    <citation type="journal article" date="2008" name="Nucleic Acids Res.">
        <title>The rice annotation project database (RAP-DB): 2008 update.</title>
        <authorList>
            <consortium name="The rice annotation project (RAP)"/>
        </authorList>
    </citation>
    <scope>GENOME REANNOTATION</scope>
    <source>
        <strain evidence="4">cv. Nipponbare</strain>
    </source>
</reference>
<dbReference type="AlphaFoldDB" id="Q6ZFY1"/>
<feature type="region of interest" description="Disordered" evidence="1">
    <location>
        <begin position="56"/>
        <end position="92"/>
    </location>
</feature>
<evidence type="ECO:0000313" key="2">
    <source>
        <dbReference type="EMBL" id="BAD07492.1"/>
    </source>
</evidence>
<dbReference type="EMBL" id="AP004161">
    <property type="protein sequence ID" value="BAD07774.1"/>
    <property type="molecule type" value="Genomic_DNA"/>
</dbReference>
<reference evidence="4" key="3">
    <citation type="journal article" date="2005" name="Nature">
        <title>The map-based sequence of the rice genome.</title>
        <authorList>
            <consortium name="International rice genome sequencing project (IRGSP)"/>
            <person name="Matsumoto T."/>
            <person name="Wu J."/>
            <person name="Kanamori H."/>
            <person name="Katayose Y."/>
            <person name="Fujisawa M."/>
            <person name="Namiki N."/>
            <person name="Mizuno H."/>
            <person name="Yamamoto K."/>
            <person name="Antonio B.A."/>
            <person name="Baba T."/>
            <person name="Sakata K."/>
            <person name="Nagamura Y."/>
            <person name="Aoki H."/>
            <person name="Arikawa K."/>
            <person name="Arita K."/>
            <person name="Bito T."/>
            <person name="Chiden Y."/>
            <person name="Fujitsuka N."/>
            <person name="Fukunaka R."/>
            <person name="Hamada M."/>
            <person name="Harada C."/>
            <person name="Hayashi A."/>
            <person name="Hijishita S."/>
            <person name="Honda M."/>
            <person name="Hosokawa S."/>
            <person name="Ichikawa Y."/>
            <person name="Idonuma A."/>
            <person name="Iijima M."/>
            <person name="Ikeda M."/>
            <person name="Ikeno M."/>
            <person name="Ito K."/>
            <person name="Ito S."/>
            <person name="Ito T."/>
            <person name="Ito Y."/>
            <person name="Ito Y."/>
            <person name="Iwabuchi A."/>
            <person name="Kamiya K."/>
            <person name="Karasawa W."/>
            <person name="Kurita K."/>
            <person name="Katagiri S."/>
            <person name="Kikuta A."/>
            <person name="Kobayashi H."/>
            <person name="Kobayashi N."/>
            <person name="Machita K."/>
            <person name="Maehara T."/>
            <person name="Masukawa M."/>
            <person name="Mizubayashi T."/>
            <person name="Mukai Y."/>
            <person name="Nagasaki H."/>
            <person name="Nagata Y."/>
            <person name="Naito S."/>
            <person name="Nakashima M."/>
            <person name="Nakama Y."/>
            <person name="Nakamichi Y."/>
            <person name="Nakamura M."/>
            <person name="Meguro A."/>
            <person name="Negishi M."/>
            <person name="Ohta I."/>
            <person name="Ohta T."/>
            <person name="Okamoto M."/>
            <person name="Ono N."/>
            <person name="Saji S."/>
            <person name="Sakaguchi M."/>
            <person name="Sakai K."/>
            <person name="Shibata M."/>
            <person name="Shimokawa T."/>
            <person name="Song J."/>
            <person name="Takazaki Y."/>
            <person name="Terasawa K."/>
            <person name="Tsugane M."/>
            <person name="Tsuji K."/>
            <person name="Ueda S."/>
            <person name="Waki K."/>
            <person name="Yamagata H."/>
            <person name="Yamamoto M."/>
            <person name="Yamamoto S."/>
            <person name="Yamane H."/>
            <person name="Yoshiki S."/>
            <person name="Yoshihara R."/>
            <person name="Yukawa K."/>
            <person name="Zhong H."/>
            <person name="Yano M."/>
            <person name="Yuan Q."/>
            <person name="Ouyang S."/>
            <person name="Liu J."/>
            <person name="Jones K.M."/>
            <person name="Gansberger K."/>
            <person name="Moffat K."/>
            <person name="Hill J."/>
            <person name="Bera J."/>
            <person name="Fadrosh D."/>
            <person name="Jin S."/>
            <person name="Johri S."/>
            <person name="Kim M."/>
            <person name="Overton L."/>
            <person name="Reardon M."/>
            <person name="Tsitrin T."/>
            <person name="Vuong H."/>
            <person name="Weaver B."/>
            <person name="Ciecko A."/>
            <person name="Tallon L."/>
            <person name="Jackson J."/>
            <person name="Pai G."/>
            <person name="Aken S.V."/>
            <person name="Utterback T."/>
            <person name="Reidmuller S."/>
            <person name="Feldblyum T."/>
            <person name="Hsiao J."/>
            <person name="Zismann V."/>
            <person name="Iobst S."/>
            <person name="de Vazeille A.R."/>
            <person name="Buell C.R."/>
            <person name="Ying K."/>
            <person name="Li Y."/>
            <person name="Lu T."/>
            <person name="Huang Y."/>
            <person name="Zhao Q."/>
            <person name="Feng Q."/>
            <person name="Zhang L."/>
            <person name="Zhu J."/>
            <person name="Weng Q."/>
            <person name="Mu J."/>
            <person name="Lu Y."/>
            <person name="Fan D."/>
            <person name="Liu Y."/>
            <person name="Guan J."/>
            <person name="Zhang Y."/>
            <person name="Yu S."/>
            <person name="Liu X."/>
            <person name="Zhang Y."/>
            <person name="Hong G."/>
            <person name="Han B."/>
            <person name="Choisne N."/>
            <person name="Demange N."/>
            <person name="Orjeda G."/>
            <person name="Samain S."/>
            <person name="Cattolico L."/>
            <person name="Pelletier E."/>
            <person name="Couloux A."/>
            <person name="Segurens B."/>
            <person name="Wincker P."/>
            <person name="D'Hont A."/>
            <person name="Scarpelli C."/>
            <person name="Weissenbach J."/>
            <person name="Salanoubat M."/>
            <person name="Quetier F."/>
            <person name="Yu Y."/>
            <person name="Kim H.R."/>
            <person name="Rambo T."/>
            <person name="Currie J."/>
            <person name="Collura K."/>
            <person name="Luo M."/>
            <person name="Yang T."/>
            <person name="Ammiraju J.S.S."/>
            <person name="Engler F."/>
            <person name="Soderlund C."/>
            <person name="Wing R.A."/>
            <person name="Palmer L.E."/>
            <person name="de la Bastide M."/>
            <person name="Spiegel L."/>
            <person name="Nascimento L."/>
            <person name="Zutavern T."/>
            <person name="O'Shaughnessy A."/>
            <person name="Dike S."/>
            <person name="Dedhia N."/>
            <person name="Preston R."/>
            <person name="Balija V."/>
            <person name="McCombie W.R."/>
            <person name="Chow T."/>
            <person name="Chen H."/>
            <person name="Chung M."/>
            <person name="Chen C."/>
            <person name="Shaw J."/>
            <person name="Wu H."/>
            <person name="Hsiao K."/>
            <person name="Chao Y."/>
            <person name="Chu M."/>
            <person name="Cheng C."/>
            <person name="Hour A."/>
            <person name="Lee P."/>
            <person name="Lin S."/>
            <person name="Lin Y."/>
            <person name="Liou J."/>
            <person name="Liu S."/>
            <person name="Hsing Y."/>
            <person name="Raghuvanshi S."/>
            <person name="Mohanty A."/>
            <person name="Bharti A.K."/>
            <person name="Gaur A."/>
            <person name="Gupta V."/>
            <person name="Kumar D."/>
            <person name="Ravi V."/>
            <person name="Vij S."/>
            <person name="Kapur A."/>
            <person name="Khurana P."/>
            <person name="Khurana P."/>
            <person name="Khurana J.P."/>
            <person name="Tyagi A.K."/>
            <person name="Gaikwad K."/>
            <person name="Singh A."/>
            <person name="Dalal V."/>
            <person name="Srivastava S."/>
            <person name="Dixit A."/>
            <person name="Pal A.K."/>
            <person name="Ghazi I.A."/>
            <person name="Yadav M."/>
            <person name="Pandit A."/>
            <person name="Bhargava A."/>
            <person name="Sureshbabu K."/>
            <person name="Batra K."/>
            <person name="Sharma T.R."/>
            <person name="Mohapatra T."/>
            <person name="Singh N.K."/>
            <person name="Messing J."/>
            <person name="Nelson A.B."/>
            <person name="Fuks G."/>
            <person name="Kavchok S."/>
            <person name="Keizer G."/>
            <person name="Linton E."/>
            <person name="Llaca V."/>
            <person name="Song R."/>
            <person name="Tanyolac B."/>
            <person name="Young S."/>
            <person name="Ho-Il K."/>
            <person name="Hahn J.H."/>
            <person name="Sangsakoo G."/>
            <person name="Vanavichit A."/>
            <person name="de Mattos Luiz.A.T."/>
            <person name="Zimmer P.D."/>
            <person name="Malone G."/>
            <person name="Dellagostin O."/>
            <person name="de Oliveira A.C."/>
            <person name="Bevan M."/>
            <person name="Bancroft I."/>
            <person name="Minx P."/>
            <person name="Cordum H."/>
            <person name="Wilson R."/>
            <person name="Cheng Z."/>
            <person name="Jin W."/>
            <person name="Jiang J."/>
            <person name="Leong S.A."/>
            <person name="Iwama H."/>
            <person name="Gojobori T."/>
            <person name="Itoh T."/>
            <person name="Niimura Y."/>
            <person name="Fujii Y."/>
            <person name="Habara T."/>
            <person name="Sakai H."/>
            <person name="Sato Y."/>
            <person name="Wilson G."/>
            <person name="Kumar K."/>
            <person name="McCouch S."/>
            <person name="Juretic N."/>
            <person name="Hoen D."/>
            <person name="Wright S."/>
            <person name="Bruskiewich R."/>
            <person name="Bureau T."/>
            <person name="Miyao A."/>
            <person name="Hirochika H."/>
            <person name="Nishikawa T."/>
            <person name="Kadowaki K."/>
            <person name="Sugiura M."/>
            <person name="Burr B."/>
            <person name="Sasaki T."/>
        </authorList>
    </citation>
    <scope>NUCLEOTIDE SEQUENCE [LARGE SCALE GENOMIC DNA]</scope>
    <source>
        <strain evidence="4">cv. Nipponbare</strain>
    </source>
</reference>